<feature type="signal peptide" evidence="2">
    <location>
        <begin position="1"/>
        <end position="27"/>
    </location>
</feature>
<dbReference type="OrthoDB" id="2064693at2"/>
<reference evidence="3 4" key="1">
    <citation type="submission" date="2016-11" db="EMBL/GenBank/DDBJ databases">
        <title>Description of two novel members of the family Erysipelotrichaceae: Ileibacterium lipovorans gen. nov., sp. nov. and Dubosiella newyorkensis, gen. nov., sp. nov.</title>
        <authorList>
            <person name="Cox L.M."/>
            <person name="Sohn J."/>
            <person name="Tyrrell K.L."/>
            <person name="Citron D.M."/>
            <person name="Lawson P.A."/>
            <person name="Patel N.B."/>
            <person name="Iizumi T."/>
            <person name="Perez-Perez G.I."/>
            <person name="Goldstein E.J."/>
            <person name="Blaser M.J."/>
        </authorList>
    </citation>
    <scope>NUCLEOTIDE SEQUENCE [LARGE SCALE GENOMIC DNA]</scope>
    <source>
        <strain evidence="3 4">NYU-BL-A4</strain>
    </source>
</reference>
<name>A0A1U7NP70_9FIRM</name>
<dbReference type="AlphaFoldDB" id="A0A1U7NP70"/>
<comment type="caution">
    <text evidence="3">The sequence shown here is derived from an EMBL/GenBank/DDBJ whole genome shotgun (WGS) entry which is preliminary data.</text>
</comment>
<proteinExistence type="predicted"/>
<keyword evidence="4" id="KW-1185">Reference proteome</keyword>
<dbReference type="EMBL" id="MPKA01000052">
    <property type="protein sequence ID" value="OLU47277.1"/>
    <property type="molecule type" value="Genomic_DNA"/>
</dbReference>
<evidence type="ECO:0000313" key="3">
    <source>
        <dbReference type="EMBL" id="OLU47277.1"/>
    </source>
</evidence>
<sequence length="338" mass="37719">MKKKKLWILAVASILIAGFSFHQKTLAIDTGVPCSVEFVHAGDEDIKNSSLQIDLYKIGSIVPDPNYDTYSFSINEEFSPLASEFENLETLDETKYTRIASDALDLILEQSIQPITQTRLNEKETIESGLYLAVPRGSDLETYSKKNMRGETITISQSGKYEYLYTPILFSLPTKEKVDDVISTANPTDWKYDTTITLKVEQELRNGSLRIHKTLERHDGNGPATFVYKIDAYTDETKSELVYSNVETIVMNASGNDTIEILDCIPVGSYVEVTEIYSGASYIPTEEKLQTGTIAQIGDEISAVSFKNDSNNTDHHGSSIKNQYTNNGNDLEQDRGGQ</sequence>
<keyword evidence="2" id="KW-0732">Signal</keyword>
<dbReference type="Proteomes" id="UP000186705">
    <property type="component" value="Unassembled WGS sequence"/>
</dbReference>
<evidence type="ECO:0000256" key="2">
    <source>
        <dbReference type="SAM" id="SignalP"/>
    </source>
</evidence>
<evidence type="ECO:0000313" key="4">
    <source>
        <dbReference type="Proteomes" id="UP000186705"/>
    </source>
</evidence>
<feature type="compositionally biased region" description="Polar residues" evidence="1">
    <location>
        <begin position="319"/>
        <end position="330"/>
    </location>
</feature>
<evidence type="ECO:0000256" key="1">
    <source>
        <dbReference type="SAM" id="MobiDB-lite"/>
    </source>
</evidence>
<gene>
    <name evidence="3" type="ORF">BO225_03145</name>
</gene>
<accession>A0A1U7NP70</accession>
<protein>
    <recommendedName>
        <fullName evidence="5">Prealbumin-like fold domain-containing protein</fullName>
    </recommendedName>
</protein>
<dbReference type="GeneID" id="78274943"/>
<feature type="region of interest" description="Disordered" evidence="1">
    <location>
        <begin position="306"/>
        <end position="338"/>
    </location>
</feature>
<evidence type="ECO:0008006" key="5">
    <source>
        <dbReference type="Google" id="ProtNLM"/>
    </source>
</evidence>
<feature type="chain" id="PRO_5012052678" description="Prealbumin-like fold domain-containing protein" evidence="2">
    <location>
        <begin position="28"/>
        <end position="338"/>
    </location>
</feature>
<dbReference type="STRING" id="1862672.BO225_03145"/>
<organism evidence="3 4">
    <name type="scientific">Dubosiella newyorkensis</name>
    <dbReference type="NCBI Taxonomy" id="1862672"/>
    <lineage>
        <taxon>Bacteria</taxon>
        <taxon>Bacillati</taxon>
        <taxon>Bacillota</taxon>
        <taxon>Erysipelotrichia</taxon>
        <taxon>Erysipelotrichales</taxon>
        <taxon>Erysipelotrichaceae</taxon>
        <taxon>Dubosiella</taxon>
    </lineage>
</organism>
<dbReference type="RefSeq" id="WP_076340836.1">
    <property type="nucleotide sequence ID" value="NZ_JBGNFS010000016.1"/>
</dbReference>